<dbReference type="PROSITE" id="PS50082">
    <property type="entry name" value="WD_REPEATS_2"/>
    <property type="match status" value="3"/>
</dbReference>
<dbReference type="PANTHER" id="PTHR19918:SF1">
    <property type="entry name" value="FIZZY-RELATED PROTEIN HOMOLOG"/>
    <property type="match status" value="1"/>
</dbReference>
<dbReference type="EMBL" id="JALJOU010000013">
    <property type="protein sequence ID" value="KAK9840573.1"/>
    <property type="molecule type" value="Genomic_DNA"/>
</dbReference>
<dbReference type="PANTHER" id="PTHR19918">
    <property type="entry name" value="CELL DIVISION CYCLE 20 CDC20 FIZZY -RELATED"/>
    <property type="match status" value="1"/>
</dbReference>
<evidence type="ECO:0000256" key="8">
    <source>
        <dbReference type="PROSITE-ProRule" id="PRU00221"/>
    </source>
</evidence>
<protein>
    <recommendedName>
        <fullName evidence="10">CDC20/Fizzy WD40 domain-containing protein</fullName>
    </recommendedName>
</protein>
<dbReference type="InterPro" id="IPR001680">
    <property type="entry name" value="WD40_rpt"/>
</dbReference>
<feature type="repeat" description="WD" evidence="8">
    <location>
        <begin position="370"/>
        <end position="411"/>
    </location>
</feature>
<dbReference type="InterPro" id="IPR015943">
    <property type="entry name" value="WD40/YVTN_repeat-like_dom_sf"/>
</dbReference>
<dbReference type="GO" id="GO:1905786">
    <property type="term" value="P:positive regulation of anaphase-promoting complex-dependent catabolic process"/>
    <property type="evidence" value="ECO:0007669"/>
    <property type="project" value="TreeGrafter"/>
</dbReference>
<feature type="domain" description="CDC20/Fizzy WD40" evidence="10">
    <location>
        <begin position="239"/>
        <end position="531"/>
    </location>
</feature>
<dbReference type="CDD" id="cd00200">
    <property type="entry name" value="WD40"/>
    <property type="match status" value="1"/>
</dbReference>
<feature type="repeat" description="WD" evidence="8">
    <location>
        <begin position="500"/>
        <end position="533"/>
    </location>
</feature>
<name>A0AAW1S4U6_9CHLO</name>
<organism evidence="11 12">
    <name type="scientific">Elliptochloris bilobata</name>
    <dbReference type="NCBI Taxonomy" id="381761"/>
    <lineage>
        <taxon>Eukaryota</taxon>
        <taxon>Viridiplantae</taxon>
        <taxon>Chlorophyta</taxon>
        <taxon>core chlorophytes</taxon>
        <taxon>Trebouxiophyceae</taxon>
        <taxon>Trebouxiophyceae incertae sedis</taxon>
        <taxon>Elliptochloris clade</taxon>
        <taxon>Elliptochloris</taxon>
    </lineage>
</organism>
<dbReference type="GO" id="GO:0051301">
    <property type="term" value="P:cell division"/>
    <property type="evidence" value="ECO:0007669"/>
    <property type="project" value="UniProtKB-KW"/>
</dbReference>
<evidence type="ECO:0000256" key="5">
    <source>
        <dbReference type="ARBA" id="ARBA00022737"/>
    </source>
</evidence>
<feature type="repeat" description="WD" evidence="8">
    <location>
        <begin position="292"/>
        <end position="328"/>
    </location>
</feature>
<evidence type="ECO:0000256" key="6">
    <source>
        <dbReference type="ARBA" id="ARBA00022776"/>
    </source>
</evidence>
<dbReference type="InterPro" id="IPR033010">
    <property type="entry name" value="Cdc20/Fizzy"/>
</dbReference>
<dbReference type="AlphaFoldDB" id="A0AAW1S4U6"/>
<evidence type="ECO:0000259" key="10">
    <source>
        <dbReference type="Pfam" id="PF24807"/>
    </source>
</evidence>
<keyword evidence="3 8" id="KW-0853">WD repeat</keyword>
<evidence type="ECO:0000256" key="2">
    <source>
        <dbReference type="ARBA" id="ARBA00006445"/>
    </source>
</evidence>
<dbReference type="Proteomes" id="UP001445335">
    <property type="component" value="Unassembled WGS sequence"/>
</dbReference>
<dbReference type="GO" id="GO:0010997">
    <property type="term" value="F:anaphase-promoting complex binding"/>
    <property type="evidence" value="ECO:0007669"/>
    <property type="project" value="InterPro"/>
</dbReference>
<evidence type="ECO:0000313" key="12">
    <source>
        <dbReference type="Proteomes" id="UP001445335"/>
    </source>
</evidence>
<evidence type="ECO:0000256" key="4">
    <source>
        <dbReference type="ARBA" id="ARBA00022618"/>
    </source>
</evidence>
<feature type="compositionally biased region" description="Basic and acidic residues" evidence="9">
    <location>
        <begin position="70"/>
        <end position="79"/>
    </location>
</feature>
<feature type="region of interest" description="Disordered" evidence="9">
    <location>
        <begin position="158"/>
        <end position="180"/>
    </location>
</feature>
<evidence type="ECO:0000313" key="11">
    <source>
        <dbReference type="EMBL" id="KAK9840573.1"/>
    </source>
</evidence>
<dbReference type="InterPro" id="IPR019775">
    <property type="entry name" value="WD40_repeat_CS"/>
</dbReference>
<evidence type="ECO:0000256" key="3">
    <source>
        <dbReference type="ARBA" id="ARBA00022574"/>
    </source>
</evidence>
<dbReference type="Pfam" id="PF24807">
    <property type="entry name" value="WD40_CDC20-Fz"/>
    <property type="match status" value="1"/>
</dbReference>
<evidence type="ECO:0000256" key="9">
    <source>
        <dbReference type="SAM" id="MobiDB-lite"/>
    </source>
</evidence>
<accession>A0AAW1S4U6</accession>
<dbReference type="SUPFAM" id="SSF50978">
    <property type="entry name" value="WD40 repeat-like"/>
    <property type="match status" value="1"/>
</dbReference>
<dbReference type="PROSITE" id="PS00678">
    <property type="entry name" value="WD_REPEATS_1"/>
    <property type="match status" value="1"/>
</dbReference>
<evidence type="ECO:0000256" key="7">
    <source>
        <dbReference type="ARBA" id="ARBA00023306"/>
    </source>
</evidence>
<feature type="region of interest" description="Disordered" evidence="9">
    <location>
        <begin position="60"/>
        <end position="85"/>
    </location>
</feature>
<reference evidence="11 12" key="1">
    <citation type="journal article" date="2024" name="Nat. Commun.">
        <title>Phylogenomics reveals the evolutionary origins of lichenization in chlorophyte algae.</title>
        <authorList>
            <person name="Puginier C."/>
            <person name="Libourel C."/>
            <person name="Otte J."/>
            <person name="Skaloud P."/>
            <person name="Haon M."/>
            <person name="Grisel S."/>
            <person name="Petersen M."/>
            <person name="Berrin J.G."/>
            <person name="Delaux P.M."/>
            <person name="Dal Grande F."/>
            <person name="Keller J."/>
        </authorList>
    </citation>
    <scope>NUCLEOTIDE SEQUENCE [LARGE SCALE GENOMIC DNA]</scope>
    <source>
        <strain evidence="11 12">SAG 245.80</strain>
    </source>
</reference>
<gene>
    <name evidence="11" type="ORF">WJX81_001947</name>
</gene>
<keyword evidence="7" id="KW-0131">Cell cycle</keyword>
<comment type="pathway">
    <text evidence="1">Protein modification; protein ubiquitination.</text>
</comment>
<dbReference type="Gene3D" id="2.130.10.10">
    <property type="entry name" value="YVTN repeat-like/Quinoprotein amine dehydrogenase"/>
    <property type="match status" value="1"/>
</dbReference>
<evidence type="ECO:0000256" key="1">
    <source>
        <dbReference type="ARBA" id="ARBA00004906"/>
    </source>
</evidence>
<dbReference type="SMART" id="SM00320">
    <property type="entry name" value="WD40"/>
    <property type="match status" value="6"/>
</dbReference>
<dbReference type="GO" id="GO:1990757">
    <property type="term" value="F:ubiquitin ligase activator activity"/>
    <property type="evidence" value="ECO:0007669"/>
    <property type="project" value="TreeGrafter"/>
</dbReference>
<keyword evidence="6" id="KW-0498">Mitosis</keyword>
<feature type="compositionally biased region" description="Low complexity" evidence="9">
    <location>
        <begin position="169"/>
        <end position="180"/>
    </location>
</feature>
<keyword evidence="5" id="KW-0677">Repeat</keyword>
<comment type="similarity">
    <text evidence="2">Belongs to the WD repeat CDC20/Fizzy family.</text>
</comment>
<dbReference type="GO" id="GO:0031145">
    <property type="term" value="P:anaphase-promoting complex-dependent catabolic process"/>
    <property type="evidence" value="ECO:0007669"/>
    <property type="project" value="TreeGrafter"/>
</dbReference>
<sequence>MALLEASTLQKGAQAAAGIGAGHASAPCAAHSAPMLQPPVPWTGSVSVSMSDPDASYDMDARPATPPRGRMVEAAERSGGEASPSDAFARVYGEASFRSARTVVTYSDRFIPSRAASARLNFSLLDREAAAAEPARGAEREDANPAYNLLLRSELLGAAGGPTSSPERGSAAGSSSPLGSPAKKMFRFKAGDADTPTAGAHVDSPYSLSPVGRDSLLGSPLLSPKRTPRRIQRSPFKVLDAPALQDDFYLNLVDWSSQNVLAVGLGSCVYLWSACTSKVTKLCDFGSGDGADTVCSVAWSQRGTYLSVGTHSGEAQIWDVSKIKLLRTMGGHRARVGVMAWSSHLLSSGSRDRNILQRDIRAPEDFQSKLLGHRSEVCGLKWSPDDREIASGGNDNQLYVWGLHSTAPTIKFSDHTAAVKAIAWSPHQHGLLASGGGTADRCIRFWNTATASALSAVDTGSQVCNLSWSKNVNEIVSTHGYSQNQIIVWRYPAMAKLATLTGHTLRVLYLAVSPDGQTIVTGAGDETLRFWNVFPGAKSQGSVNDSSVGSMMRTHIR</sequence>
<dbReference type="GO" id="GO:0005680">
    <property type="term" value="C:anaphase-promoting complex"/>
    <property type="evidence" value="ECO:0007669"/>
    <property type="project" value="TreeGrafter"/>
</dbReference>
<dbReference type="FunFam" id="2.130.10.10:FF:000025">
    <property type="entry name" value="FIZZY-related 2 isoform 1"/>
    <property type="match status" value="1"/>
</dbReference>
<keyword evidence="12" id="KW-1185">Reference proteome</keyword>
<comment type="caution">
    <text evidence="11">The sequence shown here is derived from an EMBL/GenBank/DDBJ whole genome shotgun (WGS) entry which is preliminary data.</text>
</comment>
<keyword evidence="4" id="KW-0132">Cell division</keyword>
<proteinExistence type="inferred from homology"/>
<dbReference type="InterPro" id="IPR056150">
    <property type="entry name" value="WD40_CDC20-Fz"/>
</dbReference>
<dbReference type="InterPro" id="IPR036322">
    <property type="entry name" value="WD40_repeat_dom_sf"/>
</dbReference>
<dbReference type="PROSITE" id="PS50294">
    <property type="entry name" value="WD_REPEATS_REGION"/>
    <property type="match status" value="2"/>
</dbReference>